<dbReference type="Gene3D" id="1.25.10.10">
    <property type="entry name" value="Leucine-rich Repeat Variant"/>
    <property type="match status" value="1"/>
</dbReference>
<keyword evidence="5 14" id="KW-0963">Cytoplasm</keyword>
<evidence type="ECO:0000259" key="17">
    <source>
        <dbReference type="Pfam" id="PF07718"/>
    </source>
</evidence>
<evidence type="ECO:0000256" key="1">
    <source>
        <dbReference type="ARBA" id="ARBA00004255"/>
    </source>
</evidence>
<keyword evidence="11 14" id="KW-0968">Cytoplasmic vesicle</keyword>
<evidence type="ECO:0000256" key="14">
    <source>
        <dbReference type="PIRNR" id="PIRNR005727"/>
    </source>
</evidence>
<evidence type="ECO:0000256" key="2">
    <source>
        <dbReference type="ARBA" id="ARBA00011775"/>
    </source>
</evidence>
<feature type="domain" description="Coatomer beta subunit appendage platform" evidence="18">
    <location>
        <begin position="854"/>
        <end position="982"/>
    </location>
</feature>
<evidence type="ECO:0000256" key="12">
    <source>
        <dbReference type="ARBA" id="ARBA00025536"/>
    </source>
</evidence>
<dbReference type="PIRSF" id="PIRSF005727">
    <property type="entry name" value="Coatomer_beta_subunit"/>
    <property type="match status" value="1"/>
</dbReference>
<keyword evidence="4 14" id="KW-0813">Transport</keyword>
<dbReference type="KEGG" id="acan:ACA1_379260"/>
<dbReference type="InterPro" id="IPR016460">
    <property type="entry name" value="COPB1"/>
</dbReference>
<dbReference type="Pfam" id="PF01602">
    <property type="entry name" value="Adaptin_N"/>
    <property type="match status" value="1"/>
</dbReference>
<dbReference type="InterPro" id="IPR011710">
    <property type="entry name" value="Coatomer_bsu_C"/>
</dbReference>
<evidence type="ECO:0000256" key="13">
    <source>
        <dbReference type="ARBA" id="ARBA00030841"/>
    </source>
</evidence>
<dbReference type="STRING" id="1257118.L8GRY6"/>
<comment type="function">
    <text evidence="12 14">The coatomer is a cytosolic protein complex that binds to dilysine motifs and reversibly associates with Golgi non-clathrin-coated vesicles, which further mediate biosynthetic protein transport from the ER, via the Golgi up to the trans Golgi network. Coatomer complex is required for budding from Golgi membranes, and is essential for the retrograde Golgi-to-ER transport of dilysine-tagged proteins.</text>
</comment>
<feature type="compositionally biased region" description="Acidic residues" evidence="15">
    <location>
        <begin position="639"/>
        <end position="651"/>
    </location>
</feature>
<dbReference type="InterPro" id="IPR011989">
    <property type="entry name" value="ARM-like"/>
</dbReference>
<dbReference type="Proteomes" id="UP000011083">
    <property type="component" value="Unassembled WGS sequence"/>
</dbReference>
<dbReference type="SUPFAM" id="SSF48371">
    <property type="entry name" value="ARM repeat"/>
    <property type="match status" value="1"/>
</dbReference>
<evidence type="ECO:0000256" key="4">
    <source>
        <dbReference type="ARBA" id="ARBA00022448"/>
    </source>
</evidence>
<dbReference type="AlphaFoldDB" id="L8GRY6"/>
<evidence type="ECO:0000313" key="20">
    <source>
        <dbReference type="Proteomes" id="UP000011083"/>
    </source>
</evidence>
<dbReference type="FunFam" id="1.25.10.10:FF:000444">
    <property type="entry name" value="Coatomer subunit beta"/>
    <property type="match status" value="1"/>
</dbReference>
<accession>L8GRY6</accession>
<dbReference type="GO" id="GO:0006888">
    <property type="term" value="P:endoplasmic reticulum to Golgi vesicle-mediated transport"/>
    <property type="evidence" value="ECO:0007669"/>
    <property type="project" value="TreeGrafter"/>
</dbReference>
<keyword evidence="7 14" id="KW-0931">ER-Golgi transport</keyword>
<evidence type="ECO:0000256" key="3">
    <source>
        <dbReference type="ARBA" id="ARBA00017024"/>
    </source>
</evidence>
<dbReference type="GO" id="GO:0005198">
    <property type="term" value="F:structural molecule activity"/>
    <property type="evidence" value="ECO:0007669"/>
    <property type="project" value="InterPro"/>
</dbReference>
<feature type="domain" description="Clathrin/coatomer adaptor adaptin-like N-terminal" evidence="16">
    <location>
        <begin position="21"/>
        <end position="470"/>
    </location>
</feature>
<organism evidence="19 20">
    <name type="scientific">Acanthamoeba castellanii (strain ATCC 30010 / Neff)</name>
    <dbReference type="NCBI Taxonomy" id="1257118"/>
    <lineage>
        <taxon>Eukaryota</taxon>
        <taxon>Amoebozoa</taxon>
        <taxon>Discosea</taxon>
        <taxon>Longamoebia</taxon>
        <taxon>Centramoebida</taxon>
        <taxon>Acanthamoebidae</taxon>
        <taxon>Acanthamoeba</taxon>
    </lineage>
</organism>
<dbReference type="RefSeq" id="XP_004337758.1">
    <property type="nucleotide sequence ID" value="XM_004337710.1"/>
</dbReference>
<comment type="subunit">
    <text evidence="2 14">Oligomeric complex that consists of at least the alpha, beta, beta', gamma, delta, epsilon and zeta subunits.</text>
</comment>
<keyword evidence="20" id="KW-1185">Reference proteome</keyword>
<evidence type="ECO:0000256" key="8">
    <source>
        <dbReference type="ARBA" id="ARBA00022927"/>
    </source>
</evidence>
<dbReference type="InterPro" id="IPR002553">
    <property type="entry name" value="Clathrin/coatomer_adapt-like_N"/>
</dbReference>
<feature type="domain" description="Coatomer beta subunit C-terminal" evidence="17">
    <location>
        <begin position="706"/>
        <end position="843"/>
    </location>
</feature>
<dbReference type="PANTHER" id="PTHR10635">
    <property type="entry name" value="COATOMER SUBUNIT BETA"/>
    <property type="match status" value="1"/>
</dbReference>
<keyword evidence="8 14" id="KW-0653">Protein transport</keyword>
<evidence type="ECO:0000256" key="9">
    <source>
        <dbReference type="ARBA" id="ARBA00023034"/>
    </source>
</evidence>
<comment type="subcellular location">
    <subcellularLocation>
        <location evidence="14">Cytoplasm</location>
    </subcellularLocation>
    <subcellularLocation>
        <location evidence="1 14">Golgi apparatus membrane</location>
        <topology evidence="1 14">Peripheral membrane protein</topology>
        <orientation evidence="1 14">Cytoplasmic side</orientation>
    </subcellularLocation>
    <subcellularLocation>
        <location evidence="14">Cytoplasmic vesicle</location>
        <location evidence="14">COPI-coated vesicle membrane</location>
        <topology evidence="14">Peripheral membrane protein</topology>
        <orientation evidence="14">Cytoplasmic side</orientation>
    </subcellularLocation>
</comment>
<name>L8GRY6_ACACF</name>
<dbReference type="GO" id="GO:0030126">
    <property type="term" value="C:COPI vesicle coat"/>
    <property type="evidence" value="ECO:0007669"/>
    <property type="project" value="InterPro"/>
</dbReference>
<evidence type="ECO:0000256" key="15">
    <source>
        <dbReference type="SAM" id="MobiDB-lite"/>
    </source>
</evidence>
<evidence type="ECO:0000256" key="5">
    <source>
        <dbReference type="ARBA" id="ARBA00022490"/>
    </source>
</evidence>
<proteinExistence type="predicted"/>
<dbReference type="Pfam" id="PF07718">
    <property type="entry name" value="Coatamer_beta_C"/>
    <property type="match status" value="1"/>
</dbReference>
<evidence type="ECO:0000256" key="11">
    <source>
        <dbReference type="ARBA" id="ARBA00023329"/>
    </source>
</evidence>
<dbReference type="OrthoDB" id="10261439at2759"/>
<keyword evidence="9 14" id="KW-0333">Golgi apparatus</keyword>
<dbReference type="Pfam" id="PF14806">
    <property type="entry name" value="Coatomer_b_Cpla"/>
    <property type="match status" value="1"/>
</dbReference>
<evidence type="ECO:0000256" key="7">
    <source>
        <dbReference type="ARBA" id="ARBA00022892"/>
    </source>
</evidence>
<dbReference type="GO" id="GO:0000139">
    <property type="term" value="C:Golgi membrane"/>
    <property type="evidence" value="ECO:0007669"/>
    <property type="project" value="UniProtKB-SubCell"/>
</dbReference>
<dbReference type="OMA" id="IYKNFDW"/>
<evidence type="ECO:0000256" key="6">
    <source>
        <dbReference type="ARBA" id="ARBA00022737"/>
    </source>
</evidence>
<gene>
    <name evidence="19" type="ORF">ACA1_379260</name>
</gene>
<dbReference type="VEuPathDB" id="AmoebaDB:ACA1_379260"/>
<feature type="compositionally biased region" description="Low complexity" evidence="15">
    <location>
        <begin position="652"/>
        <end position="661"/>
    </location>
</feature>
<dbReference type="GeneID" id="14916418"/>
<evidence type="ECO:0000256" key="10">
    <source>
        <dbReference type="ARBA" id="ARBA00023136"/>
    </source>
</evidence>
<sequence length="1000" mass="111569">MERERPCTFLIHNDTVDIPVSQLKEQLENGDLAVKISALKKIILLTLNGQPLPQLLMSVIRFCMPQKDKTMKKLLLLFWELCEKTGPDGKLLHEMILVCSHFRNDLNHPNEYVRGSTLRFLCKLKEAEILEPLVPSVRANLEYRHAYVRRNAVLAVYSIYKAFSFLIPDAPELIFNFLNTEGDAACKRNAFIMLFNCDQDKAIEYLSSVIGQVNTFGDILQIIVIELIRKVCKSTASGSDRAKYLKCLFELLKAPSPAVQFEAAGALVGLTSAPTAVRAAAATFIQLLCNEADNNVKIIVTDKLDAIRLKHKKTLQPLLMDILRALSTPNMDIRKKTLDIALDLVSPQNIDEAILYLKKEIAKTQVAGFEKGGEYRQMLIQAIHACAVKYPSVASNVVLALMDFLGDANIPTAVEVVTFVREVAETYPELRESILRKLFLSLKHITASSVYRTALWVLGEYALTTDDIDQAFSTLKGEIGALPLVKDGSEDENEGGDKEKKEKADVLLSPQLPSSRPAILADGTYATQSAFSVPKITAPQENEGSLRRLLEAGDFFLGSALSTTLTKLVLRSFLEEDLEASQKHAFAVEVLLIMVNILKLGKSPQTKNQIDDDSYGRICSCIRILSDGGFLSRKHNGADEAEAEEAEEEDGTTTTTKASSKPRQASFIRELYLQFCRDSFSDMLRQKQKEEAEKKKEKDEQVSVQADDLLVLRQLRANRVVGADEADDLEDDLGQVTGLQNEDSKQGLQLNRLRQLTGLSDPVYAEAYVQVHVYDIVLDVLVINQTPDTLQNLCLELATLGDLKLCERPRNYNLGPFDSKRIRANIKVSSTETGIIFGNIVYDVAGQATTLNADKNCVILNDIHIDIMDYISPAQCTHVDFRNMWSEFEWENKVVVNTEIRDVNEYLEHIMKVTNMGCLTPKKALEGECGFISANLYAKSVFGEDALANLSIERQPETGKIEGSIRIRSKKQGIALSLGDKITSSQRTNKTKEEVKAWLK</sequence>
<keyword evidence="10 14" id="KW-0472">Membrane</keyword>
<dbReference type="PANTHER" id="PTHR10635:SF0">
    <property type="entry name" value="COATOMER SUBUNIT BETA"/>
    <property type="match status" value="1"/>
</dbReference>
<dbReference type="InterPro" id="IPR029446">
    <property type="entry name" value="COPB1_appendage_platform_dom"/>
</dbReference>
<dbReference type="GO" id="GO:0006886">
    <property type="term" value="P:intracellular protein transport"/>
    <property type="evidence" value="ECO:0007669"/>
    <property type="project" value="InterPro"/>
</dbReference>
<evidence type="ECO:0000259" key="16">
    <source>
        <dbReference type="Pfam" id="PF01602"/>
    </source>
</evidence>
<protein>
    <recommendedName>
        <fullName evidence="3 14">Coatomer subunit beta</fullName>
    </recommendedName>
    <alternativeName>
        <fullName evidence="13 14">Beta-coat protein</fullName>
    </alternativeName>
</protein>
<keyword evidence="6" id="KW-0677">Repeat</keyword>
<feature type="region of interest" description="Disordered" evidence="15">
    <location>
        <begin position="635"/>
        <end position="662"/>
    </location>
</feature>
<dbReference type="InterPro" id="IPR016024">
    <property type="entry name" value="ARM-type_fold"/>
</dbReference>
<reference evidence="19 20" key="1">
    <citation type="journal article" date="2013" name="Genome Biol.">
        <title>Genome of Acanthamoeba castellanii highlights extensive lateral gene transfer and early evolution of tyrosine kinase signaling.</title>
        <authorList>
            <person name="Clarke M."/>
            <person name="Lohan A.J."/>
            <person name="Liu B."/>
            <person name="Lagkouvardos I."/>
            <person name="Roy S."/>
            <person name="Zafar N."/>
            <person name="Bertelli C."/>
            <person name="Schilde C."/>
            <person name="Kianianmomeni A."/>
            <person name="Burglin T.R."/>
            <person name="Frech C."/>
            <person name="Turcotte B."/>
            <person name="Kopec K.O."/>
            <person name="Synnott J.M."/>
            <person name="Choo C."/>
            <person name="Paponov I."/>
            <person name="Finkler A."/>
            <person name="Soon Heng Tan C."/>
            <person name="Hutchins A.P."/>
            <person name="Weinmeier T."/>
            <person name="Rattei T."/>
            <person name="Chu J.S."/>
            <person name="Gimenez G."/>
            <person name="Irimia M."/>
            <person name="Rigden D.J."/>
            <person name="Fitzpatrick D.A."/>
            <person name="Lorenzo-Morales J."/>
            <person name="Bateman A."/>
            <person name="Chiu C.H."/>
            <person name="Tang P."/>
            <person name="Hegemann P."/>
            <person name="Fromm H."/>
            <person name="Raoult D."/>
            <person name="Greub G."/>
            <person name="Miranda-Saavedra D."/>
            <person name="Chen N."/>
            <person name="Nash P."/>
            <person name="Ginger M.L."/>
            <person name="Horn M."/>
            <person name="Schaap P."/>
            <person name="Caler L."/>
            <person name="Loftus B."/>
        </authorList>
    </citation>
    <scope>NUCLEOTIDE SEQUENCE [LARGE SCALE GENOMIC DNA]</scope>
    <source>
        <strain evidence="19 20">Neff</strain>
    </source>
</reference>
<dbReference type="EMBL" id="KB008025">
    <property type="protein sequence ID" value="ELR15745.1"/>
    <property type="molecule type" value="Genomic_DNA"/>
</dbReference>
<evidence type="ECO:0000313" key="19">
    <source>
        <dbReference type="EMBL" id="ELR15745.1"/>
    </source>
</evidence>
<dbReference type="GO" id="GO:0006891">
    <property type="term" value="P:intra-Golgi vesicle-mediated transport"/>
    <property type="evidence" value="ECO:0007669"/>
    <property type="project" value="TreeGrafter"/>
</dbReference>
<evidence type="ECO:0000259" key="18">
    <source>
        <dbReference type="Pfam" id="PF14806"/>
    </source>
</evidence>